<dbReference type="Proteomes" id="UP000192335">
    <property type="component" value="Unassembled WGS sequence"/>
</dbReference>
<dbReference type="InterPro" id="IPR057746">
    <property type="entry name" value="CpnT-like_N"/>
</dbReference>
<evidence type="ECO:0000256" key="1">
    <source>
        <dbReference type="SAM" id="MobiDB-lite"/>
    </source>
</evidence>
<accession>A0A8E2LQ98</accession>
<feature type="domain" description="Outer membrane channel protein CpnT-like N-terminal" evidence="2">
    <location>
        <begin position="115"/>
        <end position="214"/>
    </location>
</feature>
<sequence length="677" mass="71158">MVAAGETLGSVTSTLTGALAGSAGMAGDDPAGEQFGRAYDETAATVLQAMAVTRNGLCNLGDGVRMTAHNYSLAEAMSDVAGRAAPLPVPQPTSCAAASSAPSAIGNGDSAPAGWGWVAPYIGMIWPNGDSGKLRAAAAAWRNAGTQFAVAEIHATAGPMNAIRAQQLPEAGLIEGAFSDAYSSATAIVGQCQTIATGLDKYAAKIDAVHAAILDLLSRICDPLTGIKEVWEFLTDEDEDEIARIAHDIATVVDNFTGEVDALGNQIGEAVAQAHTTISNMGRLAAKEWEQFLQGNPVGWLINFTGQRFKGMGEIVWGLGETAWNYNQIRALLDPVGYGRDVGGMALGMAPLVGLGGDHAPGVFESWKEVIKDNVHWDDWARSPGEAYGKMEADVATNFFPEGPAAKLDRAREIADKLKAFRERLFGTRGPGDPNPPEPPTPTGPKPKAERPDQPQPPTDQQPQSGSPTPGPQSKPGAGDNPLPKSPTESKTPVENKPVTGESVKPNGSQPDSEDTPRGSVPAASGEKLPPSHSQPDEPISAQVPASGGNSPKLTPSAHPPEAHVPVAAQASPHSALSTNPRTKHQPTAARSMADPWAPIQVNQRQVPTARLMKQVAARIRMKRNHRMMAAQLAMTVMTSVVTMSRPPAGTFFQMRNLLVSSAKKSIGHNLRTRMAI</sequence>
<keyword evidence="6" id="KW-1185">Reference proteome</keyword>
<evidence type="ECO:0000313" key="5">
    <source>
        <dbReference type="Proteomes" id="UP000192335"/>
    </source>
</evidence>
<dbReference type="EMBL" id="UPHM01000149">
    <property type="protein sequence ID" value="VBA31267.1"/>
    <property type="molecule type" value="Genomic_DNA"/>
</dbReference>
<dbReference type="Pfam" id="PF25547">
    <property type="entry name" value="WXG100_2"/>
    <property type="match status" value="1"/>
</dbReference>
<gene>
    <name evidence="4" type="primary">cpnT_2</name>
    <name evidence="3" type="ORF">B4U45_14095</name>
    <name evidence="4" type="ORF">LAUMK4_05430</name>
</gene>
<evidence type="ECO:0000313" key="6">
    <source>
        <dbReference type="Proteomes" id="UP000271464"/>
    </source>
</evidence>
<evidence type="ECO:0000259" key="2">
    <source>
        <dbReference type="Pfam" id="PF25547"/>
    </source>
</evidence>
<feature type="compositionally biased region" description="Polar residues" evidence="1">
    <location>
        <begin position="572"/>
        <end position="581"/>
    </location>
</feature>
<evidence type="ECO:0000313" key="4">
    <source>
        <dbReference type="EMBL" id="VBA31267.1"/>
    </source>
</evidence>
<reference evidence="3 5" key="1">
    <citation type="submission" date="2017-02" db="EMBL/GenBank/DDBJ databases">
        <title>Mycobacterium kansasii genomes.</title>
        <authorList>
            <person name="Borowka P."/>
            <person name="Strapagiel D."/>
            <person name="Marciniak B."/>
            <person name="Lach J."/>
            <person name="Bakula Z."/>
            <person name="Van Ingen J."/>
            <person name="Safianowska A."/>
            <person name="Brzostek A."/>
            <person name="Dziadek J."/>
            <person name="Jagielski T."/>
        </authorList>
    </citation>
    <scope>NUCLEOTIDE SEQUENCE [LARGE SCALE GENOMIC DNA]</scope>
    <source>
        <strain evidence="3 5">12MK</strain>
    </source>
</reference>
<evidence type="ECO:0000313" key="3">
    <source>
        <dbReference type="EMBL" id="ORC07560.1"/>
    </source>
</evidence>
<dbReference type="AlphaFoldDB" id="A0A8E2LQ98"/>
<dbReference type="EMBL" id="MWQA01000001">
    <property type="protein sequence ID" value="ORC07560.1"/>
    <property type="molecule type" value="Genomic_DNA"/>
</dbReference>
<reference evidence="4 6" key="2">
    <citation type="submission" date="2018-09" db="EMBL/GenBank/DDBJ databases">
        <authorList>
            <person name="Tagini F."/>
        </authorList>
    </citation>
    <scope>NUCLEOTIDE SEQUENCE [LARGE SCALE GENOMIC DNA]</scope>
    <source>
        <strain evidence="4 6">MK4</strain>
    </source>
</reference>
<protein>
    <submittedName>
        <fullName evidence="4">Outer membrane channel protein CpnT</fullName>
    </submittedName>
</protein>
<proteinExistence type="predicted"/>
<feature type="compositionally biased region" description="Pro residues" evidence="1">
    <location>
        <begin position="433"/>
        <end position="445"/>
    </location>
</feature>
<comment type="caution">
    <text evidence="3">The sequence shown here is derived from an EMBL/GenBank/DDBJ whole genome shotgun (WGS) entry which is preliminary data.</text>
</comment>
<dbReference type="Proteomes" id="UP000271464">
    <property type="component" value="Unassembled WGS sequence"/>
</dbReference>
<feature type="region of interest" description="Disordered" evidence="1">
    <location>
        <begin position="426"/>
        <end position="591"/>
    </location>
</feature>
<organism evidence="3 5">
    <name type="scientific">Mycobacterium persicum</name>
    <dbReference type="NCBI Taxonomy" id="1487726"/>
    <lineage>
        <taxon>Bacteria</taxon>
        <taxon>Bacillati</taxon>
        <taxon>Actinomycetota</taxon>
        <taxon>Actinomycetes</taxon>
        <taxon>Mycobacteriales</taxon>
        <taxon>Mycobacteriaceae</taxon>
        <taxon>Mycobacterium</taxon>
    </lineage>
</organism>
<name>A0A8E2LQ98_9MYCO</name>